<evidence type="ECO:0000259" key="13">
    <source>
        <dbReference type="PROSITE" id="PS51371"/>
    </source>
</evidence>
<dbReference type="OrthoDB" id="9805698at2"/>
<keyword evidence="8" id="KW-0547">Nucleotide-binding</keyword>
<proteinExistence type="inferred from homology"/>
<reference evidence="14 15" key="1">
    <citation type="submission" date="2016-10" db="EMBL/GenBank/DDBJ databases">
        <authorList>
            <person name="de Groot N.N."/>
        </authorList>
    </citation>
    <scope>NUCLEOTIDE SEQUENCE [LARGE SCALE GENOMIC DNA]</scope>
    <source>
        <strain evidence="14 15">DSM 18978</strain>
    </source>
</reference>
<evidence type="ECO:0000313" key="14">
    <source>
        <dbReference type="EMBL" id="SCY99045.1"/>
    </source>
</evidence>
<keyword evidence="5" id="KW-0819">tRNA processing</keyword>
<dbReference type="Gene3D" id="1.10.3090.10">
    <property type="entry name" value="cca-adding enzyme, domain 2"/>
    <property type="match status" value="1"/>
</dbReference>
<dbReference type="SUPFAM" id="SSF81301">
    <property type="entry name" value="Nucleotidyltransferase"/>
    <property type="match status" value="1"/>
</dbReference>
<protein>
    <submittedName>
        <fullName evidence="14">tRNA nucleotidyltransferase (CCA-adding enzyme)</fullName>
    </submittedName>
</protein>
<dbReference type="Proteomes" id="UP000198636">
    <property type="component" value="Unassembled WGS sequence"/>
</dbReference>
<dbReference type="InterPro" id="IPR032828">
    <property type="entry name" value="PolyA_RNA-bd"/>
</dbReference>
<dbReference type="Pfam" id="PF00571">
    <property type="entry name" value="CBS"/>
    <property type="match status" value="2"/>
</dbReference>
<dbReference type="Gene3D" id="3.30.460.10">
    <property type="entry name" value="Beta Polymerase, domain 2"/>
    <property type="match status" value="1"/>
</dbReference>
<dbReference type="Pfam" id="PF01743">
    <property type="entry name" value="PolyA_pol"/>
    <property type="match status" value="1"/>
</dbReference>
<evidence type="ECO:0000256" key="4">
    <source>
        <dbReference type="ARBA" id="ARBA00022679"/>
    </source>
</evidence>
<keyword evidence="9" id="KW-0460">Magnesium</keyword>
<gene>
    <name evidence="14" type="ORF">SAMN03080606_03437</name>
</gene>
<dbReference type="Pfam" id="PF02272">
    <property type="entry name" value="DHHA1"/>
    <property type="match status" value="1"/>
</dbReference>
<evidence type="ECO:0000256" key="12">
    <source>
        <dbReference type="RuleBase" id="RU003953"/>
    </source>
</evidence>
<dbReference type="GO" id="GO:0016779">
    <property type="term" value="F:nucleotidyltransferase activity"/>
    <property type="evidence" value="ECO:0007669"/>
    <property type="project" value="UniProtKB-KW"/>
</dbReference>
<dbReference type="InterPro" id="IPR052390">
    <property type="entry name" value="tRNA_nt/polyA_polymerase"/>
</dbReference>
<sequence>MKAIISHQNLDFDGLASMVACSKLNPDSFMFFTGKVSEEVKNFVSLYKNVLPVKQAGKLNLDEIDELFIVDVNTPNRIGKFKELLDKPIPITIIDHHEVNQNTIENAIKTIKPFGACTTILIQEIIKQDIPISTFEATLFALGIYTDTNCLTFNSTTYHDAEAVAFLLKKGANLSIIKEFMNVDLSEDQDQLFTSLLVNLELVDIKGYQIAITVFKGDNFIGDLGTMCEKLMEIKKCDAVFLLVEMENRCYIVGRSAVDEIHLPYILENFGGAGHPKAASATVKDGNLEELKSKLIDNMMGKIKSQLVAGDIMSYPVKTVFEDMTVDEVNKIMFRYGHTGMPVVKDNELIGIISRTDIDKGMIHGLSHAPVKGFMTRNVKTVDIDTNISEINQLLIKHNIGRLPVINNGKIVGIVTRTDLLKILYGKNAPSWYKKIFNDTAEDIDCKDLLNELPEHIYKILDIAGKVGDRLYKKVYVVGGFVRDLLLNVENWDIDLVVEGDGIFFARELNNELKGNTKLYQQFGTAMIELDNGQTIDIVTARREYYEYPAALPKIEESSIWSDLFRRDFTVNCMALQLNKNDEGKLIDYFGGFSDLKSRKIRVLYNLSFIEDPTRIFRAIRFASRFNFDIEDETRNFIEQALNQNMIQKLSDDRIKEEMIYILKEKSLYRSLTLMLDLNIFKSIDSELRITHETLEKIGRIDYALDQFKGSIEDINTVLVKIMLLLTNFPLERLHEVLNKFSINKAWYNQILDALFSKKSIYDILINDDLDKYCLYEALEPLPEEAILYYHIDSENPYIRHYLMYYTVKLKNIKPIITGEDLKKLNIKPGPIYKRIFDHVLEAKIKGLAYSYEDELALAKKQYEALKGEKNVSI</sequence>
<organism evidence="14 15">
    <name type="scientific">Alkaliphilus peptidifermentans DSM 18978</name>
    <dbReference type="NCBI Taxonomy" id="1120976"/>
    <lineage>
        <taxon>Bacteria</taxon>
        <taxon>Bacillati</taxon>
        <taxon>Bacillota</taxon>
        <taxon>Clostridia</taxon>
        <taxon>Peptostreptococcales</taxon>
        <taxon>Natronincolaceae</taxon>
        <taxon>Alkaliphilus</taxon>
    </lineage>
</organism>
<dbReference type="GO" id="GO:0000049">
    <property type="term" value="F:tRNA binding"/>
    <property type="evidence" value="ECO:0007669"/>
    <property type="project" value="UniProtKB-KW"/>
</dbReference>
<dbReference type="EMBL" id="FMUS01000026">
    <property type="protein sequence ID" value="SCY99045.1"/>
    <property type="molecule type" value="Genomic_DNA"/>
</dbReference>
<dbReference type="InterPro" id="IPR001667">
    <property type="entry name" value="DDH_dom"/>
</dbReference>
<keyword evidence="6" id="KW-0548">Nucleotidyltransferase</keyword>
<evidence type="ECO:0000256" key="9">
    <source>
        <dbReference type="ARBA" id="ARBA00022842"/>
    </source>
</evidence>
<evidence type="ECO:0000256" key="2">
    <source>
        <dbReference type="ARBA" id="ARBA00007265"/>
    </source>
</evidence>
<dbReference type="PANTHER" id="PTHR47788">
    <property type="entry name" value="POLYA POLYMERASE"/>
    <property type="match status" value="1"/>
</dbReference>
<comment type="cofactor">
    <cofactor evidence="1">
        <name>Mg(2+)</name>
        <dbReference type="ChEBI" id="CHEBI:18420"/>
    </cofactor>
</comment>
<dbReference type="CDD" id="cd04595">
    <property type="entry name" value="CBS_pair_DHH_polyA_Pol_assoc"/>
    <property type="match status" value="1"/>
</dbReference>
<evidence type="ECO:0000256" key="7">
    <source>
        <dbReference type="ARBA" id="ARBA00022723"/>
    </source>
</evidence>
<dbReference type="CDD" id="cd05398">
    <property type="entry name" value="NT_ClassII-CCAase"/>
    <property type="match status" value="1"/>
</dbReference>
<evidence type="ECO:0000256" key="6">
    <source>
        <dbReference type="ARBA" id="ARBA00022695"/>
    </source>
</evidence>
<dbReference type="SMART" id="SM00116">
    <property type="entry name" value="CBS"/>
    <property type="match status" value="2"/>
</dbReference>
<dbReference type="Gene3D" id="3.10.580.10">
    <property type="entry name" value="CBS-domain"/>
    <property type="match status" value="2"/>
</dbReference>
<dbReference type="STRING" id="1120976.SAMN03080606_03437"/>
<dbReference type="Pfam" id="PF01368">
    <property type="entry name" value="DHH"/>
    <property type="match status" value="1"/>
</dbReference>
<dbReference type="Pfam" id="PF12627">
    <property type="entry name" value="PolyA_pol_RNAbd"/>
    <property type="match status" value="1"/>
</dbReference>
<dbReference type="PANTHER" id="PTHR47788:SF1">
    <property type="entry name" value="A-ADDING TRNA NUCLEOTIDYLTRANSFERASE"/>
    <property type="match status" value="1"/>
</dbReference>
<dbReference type="InterPro" id="IPR043519">
    <property type="entry name" value="NT_sf"/>
</dbReference>
<dbReference type="InterPro" id="IPR002646">
    <property type="entry name" value="PolA_pol_head_dom"/>
</dbReference>
<keyword evidence="7" id="KW-0479">Metal-binding</keyword>
<feature type="domain" description="CBS" evidence="13">
    <location>
        <begin position="313"/>
        <end position="371"/>
    </location>
</feature>
<dbReference type="SUPFAM" id="SSF54631">
    <property type="entry name" value="CBS-domain pair"/>
    <property type="match status" value="1"/>
</dbReference>
<evidence type="ECO:0000256" key="10">
    <source>
        <dbReference type="ARBA" id="ARBA00022884"/>
    </source>
</evidence>
<keyword evidence="4 12" id="KW-0808">Transferase</keyword>
<dbReference type="RefSeq" id="WP_091545948.1">
    <property type="nucleotide sequence ID" value="NZ_FMUS01000026.1"/>
</dbReference>
<evidence type="ECO:0000313" key="15">
    <source>
        <dbReference type="Proteomes" id="UP000198636"/>
    </source>
</evidence>
<dbReference type="InterPro" id="IPR046342">
    <property type="entry name" value="CBS_dom_sf"/>
</dbReference>
<keyword evidence="15" id="KW-1185">Reference proteome</keyword>
<evidence type="ECO:0000256" key="3">
    <source>
        <dbReference type="ARBA" id="ARBA00022555"/>
    </source>
</evidence>
<evidence type="ECO:0000256" key="8">
    <source>
        <dbReference type="ARBA" id="ARBA00022741"/>
    </source>
</evidence>
<dbReference type="PROSITE" id="PS51371">
    <property type="entry name" value="CBS"/>
    <property type="match status" value="2"/>
</dbReference>
<dbReference type="Gene3D" id="3.90.1640.10">
    <property type="entry name" value="inorganic pyrophosphatase (n-terminal core)"/>
    <property type="match status" value="1"/>
</dbReference>
<dbReference type="GO" id="GO:0046872">
    <property type="term" value="F:metal ion binding"/>
    <property type="evidence" value="ECO:0007669"/>
    <property type="project" value="UniProtKB-KW"/>
</dbReference>
<dbReference type="Gene3D" id="3.10.310.30">
    <property type="match status" value="1"/>
</dbReference>
<accession>A0A1G5KEI9</accession>
<dbReference type="SUPFAM" id="SSF81891">
    <property type="entry name" value="Poly A polymerase C-terminal region-like"/>
    <property type="match status" value="1"/>
</dbReference>
<dbReference type="InterPro" id="IPR038763">
    <property type="entry name" value="DHH_sf"/>
</dbReference>
<dbReference type="InterPro" id="IPR003156">
    <property type="entry name" value="DHHA1_dom"/>
</dbReference>
<evidence type="ECO:0000256" key="1">
    <source>
        <dbReference type="ARBA" id="ARBA00001946"/>
    </source>
</evidence>
<keyword evidence="3" id="KW-0820">tRNA-binding</keyword>
<comment type="similarity">
    <text evidence="2 12">Belongs to the tRNA nucleotidyltransferase/poly(A) polymerase family.</text>
</comment>
<evidence type="ECO:0000256" key="11">
    <source>
        <dbReference type="PROSITE-ProRule" id="PRU00703"/>
    </source>
</evidence>
<dbReference type="SUPFAM" id="SSF64182">
    <property type="entry name" value="DHH phosphoesterases"/>
    <property type="match status" value="1"/>
</dbReference>
<dbReference type="AlphaFoldDB" id="A0A1G5KEI9"/>
<evidence type="ECO:0000256" key="5">
    <source>
        <dbReference type="ARBA" id="ARBA00022694"/>
    </source>
</evidence>
<name>A0A1G5KEI9_9FIRM</name>
<dbReference type="GO" id="GO:0008033">
    <property type="term" value="P:tRNA processing"/>
    <property type="evidence" value="ECO:0007669"/>
    <property type="project" value="UniProtKB-KW"/>
</dbReference>
<feature type="domain" description="CBS" evidence="13">
    <location>
        <begin position="375"/>
        <end position="431"/>
    </location>
</feature>
<dbReference type="GO" id="GO:0000166">
    <property type="term" value="F:nucleotide binding"/>
    <property type="evidence" value="ECO:0007669"/>
    <property type="project" value="UniProtKB-KW"/>
</dbReference>
<keyword evidence="10 12" id="KW-0694">RNA-binding</keyword>
<dbReference type="InterPro" id="IPR000644">
    <property type="entry name" value="CBS_dom"/>
</dbReference>
<keyword evidence="11" id="KW-0129">CBS domain</keyword>